<evidence type="ECO:0000256" key="1">
    <source>
        <dbReference type="ARBA" id="ARBA00004418"/>
    </source>
</evidence>
<comment type="subunit">
    <text evidence="3 10">Monomer.</text>
</comment>
<dbReference type="AlphaFoldDB" id="A0A6P1KED6"/>
<comment type="subcellular location">
    <subcellularLocation>
        <location evidence="1 10">Periplasm</location>
    </subcellularLocation>
</comment>
<keyword evidence="9 10" id="KW-0143">Chaperone</keyword>
<dbReference type="PANTHER" id="PTHR35869:SF1">
    <property type="entry name" value="OUTER-MEMBRANE LIPOPROTEIN CARRIER PROTEIN"/>
    <property type="match status" value="1"/>
</dbReference>
<comment type="function">
    <text evidence="10">Participates in the translocation of lipoproteins from the inner membrane to the outer membrane. Only forms a complex with a lipoprotein if the residue after the N-terminal Cys is not an aspartate (The Asp acts as a targeting signal to indicate that the lipoprotein should stay in the inner membrane).</text>
</comment>
<evidence type="ECO:0000256" key="6">
    <source>
        <dbReference type="ARBA" id="ARBA00022729"/>
    </source>
</evidence>
<keyword evidence="8 10" id="KW-0653">Protein transport</keyword>
<accession>A0A6P1KED6</accession>
<evidence type="ECO:0000313" key="11">
    <source>
        <dbReference type="EMBL" id="QHG09012.1"/>
    </source>
</evidence>
<evidence type="ECO:0000256" key="2">
    <source>
        <dbReference type="ARBA" id="ARBA00007615"/>
    </source>
</evidence>
<evidence type="ECO:0000256" key="5">
    <source>
        <dbReference type="ARBA" id="ARBA00022448"/>
    </source>
</evidence>
<gene>
    <name evidence="10 11" type="primary">lolA</name>
    <name evidence="11" type="ORF">GSF12_03350</name>
</gene>
<evidence type="ECO:0000256" key="10">
    <source>
        <dbReference type="HAMAP-Rule" id="MF_00240"/>
    </source>
</evidence>
<evidence type="ECO:0000256" key="8">
    <source>
        <dbReference type="ARBA" id="ARBA00022927"/>
    </source>
</evidence>
<evidence type="ECO:0000256" key="7">
    <source>
        <dbReference type="ARBA" id="ARBA00022764"/>
    </source>
</evidence>
<protein>
    <recommendedName>
        <fullName evidence="4 10">Outer-membrane lipoprotein carrier protein</fullName>
    </recommendedName>
</protein>
<comment type="similarity">
    <text evidence="2 10">Belongs to the LolA family.</text>
</comment>
<keyword evidence="7 10" id="KW-0574">Periplasm</keyword>
<dbReference type="InterPro" id="IPR029046">
    <property type="entry name" value="LolA/LolB/LppX"/>
</dbReference>
<keyword evidence="6 10" id="KW-0732">Signal</keyword>
<dbReference type="NCBIfam" id="TIGR00547">
    <property type="entry name" value="lolA"/>
    <property type="match status" value="1"/>
</dbReference>
<feature type="signal peptide" evidence="10">
    <location>
        <begin position="1"/>
        <end position="40"/>
    </location>
</feature>
<dbReference type="Pfam" id="PF03548">
    <property type="entry name" value="LolA"/>
    <property type="match status" value="1"/>
</dbReference>
<feature type="chain" id="PRO_5027191960" description="Outer-membrane lipoprotein carrier protein" evidence="10">
    <location>
        <begin position="41"/>
        <end position="233"/>
    </location>
</feature>
<dbReference type="InterPro" id="IPR004564">
    <property type="entry name" value="OM_lipoprot_carrier_LolA-like"/>
</dbReference>
<organism evidence="11">
    <name type="scientific">Faucicola osloensis</name>
    <name type="common">Moraxella osloensis</name>
    <dbReference type="NCBI Taxonomy" id="34062"/>
    <lineage>
        <taxon>Bacteria</taxon>
        <taxon>Pseudomonadati</taxon>
        <taxon>Pseudomonadota</taxon>
        <taxon>Gammaproteobacteria</taxon>
        <taxon>Moraxellales</taxon>
        <taxon>Moraxellaceae</taxon>
        <taxon>Faucicola</taxon>
    </lineage>
</organism>
<reference evidence="11" key="1">
    <citation type="journal article" date="2020" name="Microbiol. Resour. Announc.">
        <title>Complete Genome Sequence of Moraxella osloensis Strain YV1, Isolated from an Australian Wastewater Treatment Plant.</title>
        <authorList>
            <person name="Batinovic S."/>
            <person name="Rice D.T.F."/>
            <person name="Seviour R.J."/>
            <person name="Petrovski S."/>
        </authorList>
    </citation>
    <scope>NUCLEOTIDE SEQUENCE</scope>
    <source>
        <strain evidence="11">YV1</strain>
    </source>
</reference>
<dbReference type="CDD" id="cd16325">
    <property type="entry name" value="LolA"/>
    <property type="match status" value="1"/>
</dbReference>
<dbReference type="HAMAP" id="MF_00240">
    <property type="entry name" value="LolA"/>
    <property type="match status" value="1"/>
</dbReference>
<dbReference type="GO" id="GO:0030288">
    <property type="term" value="C:outer membrane-bounded periplasmic space"/>
    <property type="evidence" value="ECO:0007669"/>
    <property type="project" value="TreeGrafter"/>
</dbReference>
<evidence type="ECO:0000256" key="4">
    <source>
        <dbReference type="ARBA" id="ARBA00014035"/>
    </source>
</evidence>
<evidence type="ECO:0000256" key="9">
    <source>
        <dbReference type="ARBA" id="ARBA00023186"/>
    </source>
</evidence>
<name>A0A6P1KED6_FAUOS</name>
<dbReference type="Gene3D" id="2.50.20.10">
    <property type="entry name" value="Lipoprotein localisation LolA/LolB/LppX"/>
    <property type="match status" value="1"/>
</dbReference>
<dbReference type="GO" id="GO:0042953">
    <property type="term" value="P:lipoprotein transport"/>
    <property type="evidence" value="ECO:0007669"/>
    <property type="project" value="InterPro"/>
</dbReference>
<keyword evidence="11" id="KW-0449">Lipoprotein</keyword>
<dbReference type="GO" id="GO:0044874">
    <property type="term" value="P:lipoprotein localization to outer membrane"/>
    <property type="evidence" value="ECO:0007669"/>
    <property type="project" value="UniProtKB-UniRule"/>
</dbReference>
<dbReference type="EMBL" id="CP047226">
    <property type="protein sequence ID" value="QHG09012.1"/>
    <property type="molecule type" value="Genomic_DNA"/>
</dbReference>
<dbReference type="PANTHER" id="PTHR35869">
    <property type="entry name" value="OUTER-MEMBRANE LIPOPROTEIN CARRIER PROTEIN"/>
    <property type="match status" value="1"/>
</dbReference>
<evidence type="ECO:0000256" key="3">
    <source>
        <dbReference type="ARBA" id="ARBA00011245"/>
    </source>
</evidence>
<keyword evidence="5 10" id="KW-0813">Transport</keyword>
<dbReference type="InterPro" id="IPR018323">
    <property type="entry name" value="OM_lipoprot_carrier_LolA_Pbac"/>
</dbReference>
<proteinExistence type="inferred from homology"/>
<sequence length="233" mass="24649" precursor="true">MTTSTNKIISKLATKLVTGTLSALLIASMPMTVAMQSANAAVANSASAATNLNNLLKNVKSMTANFSQTTSGAGGKGLSKASRNFSGTMAVQRPNQFRWQIDGTASQLIVANGNTLWVYDKDLNQATKQSVSNQVGDTPALILSGDPSKIANSFNVTQPIASKKYYVLYPKSGNANFKSLGIAFNGGNPVMMVLNDNLGQTTTIRFSNVKRNTSIASNQFSFTPPKGVDVINQ</sequence>
<dbReference type="SUPFAM" id="SSF89392">
    <property type="entry name" value="Prokaryotic lipoproteins and lipoprotein localization factors"/>
    <property type="match status" value="1"/>
</dbReference>